<evidence type="ECO:0000313" key="8">
    <source>
        <dbReference type="Proteomes" id="UP000604046"/>
    </source>
</evidence>
<feature type="region of interest" description="Disordered" evidence="4">
    <location>
        <begin position="142"/>
        <end position="182"/>
    </location>
</feature>
<dbReference type="GO" id="GO:0003678">
    <property type="term" value="F:DNA helicase activity"/>
    <property type="evidence" value="ECO:0007669"/>
    <property type="project" value="InterPro"/>
</dbReference>
<dbReference type="GO" id="GO:0003677">
    <property type="term" value="F:DNA binding"/>
    <property type="evidence" value="ECO:0007669"/>
    <property type="project" value="InterPro"/>
</dbReference>
<proteinExistence type="predicted"/>
<dbReference type="PROSITE" id="PS50222">
    <property type="entry name" value="EF_HAND_2"/>
    <property type="match status" value="1"/>
</dbReference>
<dbReference type="Pfam" id="PF06733">
    <property type="entry name" value="DEAD_2"/>
    <property type="match status" value="1"/>
</dbReference>
<dbReference type="EMBL" id="CAJNDS010002202">
    <property type="protein sequence ID" value="CAE7369916.1"/>
    <property type="molecule type" value="Genomic_DNA"/>
</dbReference>
<dbReference type="SUPFAM" id="SSF47473">
    <property type="entry name" value="EF-hand"/>
    <property type="match status" value="1"/>
</dbReference>
<keyword evidence="3" id="KW-0067">ATP-binding</keyword>
<dbReference type="InterPro" id="IPR011992">
    <property type="entry name" value="EF-hand-dom_pair"/>
</dbReference>
<dbReference type="OrthoDB" id="19182at2759"/>
<evidence type="ECO:0000259" key="5">
    <source>
        <dbReference type="PROSITE" id="PS50222"/>
    </source>
</evidence>
<gene>
    <name evidence="7" type="primary">chl1</name>
    <name evidence="7" type="ORF">SNAT2548_LOCUS20167</name>
</gene>
<dbReference type="PANTHER" id="PTHR11472:SF34">
    <property type="entry name" value="REGULATOR OF TELOMERE ELONGATION HELICASE 1"/>
    <property type="match status" value="1"/>
</dbReference>
<dbReference type="Proteomes" id="UP000604046">
    <property type="component" value="Unassembled WGS sequence"/>
</dbReference>
<organism evidence="7 8">
    <name type="scientific">Symbiodinium natans</name>
    <dbReference type="NCBI Taxonomy" id="878477"/>
    <lineage>
        <taxon>Eukaryota</taxon>
        <taxon>Sar</taxon>
        <taxon>Alveolata</taxon>
        <taxon>Dinophyceae</taxon>
        <taxon>Suessiales</taxon>
        <taxon>Symbiodiniaceae</taxon>
        <taxon>Symbiodinium</taxon>
    </lineage>
</organism>
<dbReference type="Gene3D" id="3.40.50.300">
    <property type="entry name" value="P-loop containing nucleotide triphosphate hydrolases"/>
    <property type="match status" value="1"/>
</dbReference>
<dbReference type="Gene3D" id="1.10.238.10">
    <property type="entry name" value="EF-hand"/>
    <property type="match status" value="1"/>
</dbReference>
<sequence>MVLERRSSCRRIARNLFPVVTMYHEGEINAIFFAAHLNQVSIPFLAANEWDKMCKNTCDTDCDFPGVVDSWSTAHIYFRDHTEVTCPSELHCSIKFPLRASCCEASRTEDLHAAQNPPDSPNGRFNGAQVLSRQWQIVAAGRSVEDTAGEGSRGTKAEEEESRAPKREGHMEGEGEEEPTWVPTEVASSSSSSEADVVLVPYASLVNAEMRSKLGIRVEGNVVLFDEAHNLLEAINEANSVSLTAAQVRSAVEDLARYAKHYEALEVATVHEAQSDQAPRESCLVAMTESDDVDNMTEGKYVYWMGIDDDIPRGHLGEIVEVLDEPYRRTKFPQGTWKLKAHSLNVSDFQKRTFVHCPGGDYDFEVIGEILDLDEGELIVEIMGEKVKKPPKKLVKCDFQPGMYVFWTKSDDDIPPGHMGTVLPDLNEEGMVKVKFPNGAWRFTPKQMVRGHIQHGSYVQWTKHDEDIAKGEIGEVFGELNDEGKVKVRFAKGCWRFDPESLFLHEMQLGCFVTWSKHDDDVEKGAVGHVIGIKVDEGRLRVQFPKGRWTFKANMLKLHKVQPGMLVHWACSDADIPRGDIGEVVRMKDEMNRMGVMWPKGNFSIKPKELRMLPFQKGDRVQWTSADDDIPEGDLGIVMGISYEGDESGNRLMVKWTKGRWNMKPEGLKATNLDADSINQLKAAFKRFDKNGDGKLTVE</sequence>
<dbReference type="InterPro" id="IPR010614">
    <property type="entry name" value="RAD3-like_helicase_DEAD"/>
</dbReference>
<feature type="domain" description="EF-hand" evidence="5">
    <location>
        <begin position="676"/>
        <end position="699"/>
    </location>
</feature>
<accession>A0A812Q9V6</accession>
<evidence type="ECO:0000256" key="4">
    <source>
        <dbReference type="SAM" id="MobiDB-lite"/>
    </source>
</evidence>
<dbReference type="GO" id="GO:0005509">
    <property type="term" value="F:calcium ion binding"/>
    <property type="evidence" value="ECO:0007669"/>
    <property type="project" value="InterPro"/>
</dbReference>
<evidence type="ECO:0000256" key="3">
    <source>
        <dbReference type="ARBA" id="ARBA00022840"/>
    </source>
</evidence>
<dbReference type="PROSITE" id="PS51193">
    <property type="entry name" value="HELICASE_ATP_BIND_2"/>
    <property type="match status" value="1"/>
</dbReference>
<keyword evidence="1" id="KW-0547">Nucleotide-binding</keyword>
<dbReference type="InterPro" id="IPR027417">
    <property type="entry name" value="P-loop_NTPase"/>
</dbReference>
<feature type="compositionally biased region" description="Basic and acidic residues" evidence="4">
    <location>
        <begin position="153"/>
        <end position="173"/>
    </location>
</feature>
<comment type="caution">
    <text evidence="7">The sequence shown here is derived from an EMBL/GenBank/DDBJ whole genome shotgun (WGS) entry which is preliminary data.</text>
</comment>
<evidence type="ECO:0000259" key="6">
    <source>
        <dbReference type="PROSITE" id="PS51193"/>
    </source>
</evidence>
<keyword evidence="8" id="KW-1185">Reference proteome</keyword>
<evidence type="ECO:0000313" key="7">
    <source>
        <dbReference type="EMBL" id="CAE7369916.1"/>
    </source>
</evidence>
<evidence type="ECO:0000256" key="1">
    <source>
        <dbReference type="ARBA" id="ARBA00022741"/>
    </source>
</evidence>
<dbReference type="SMART" id="SM00488">
    <property type="entry name" value="DEXDc2"/>
    <property type="match status" value="1"/>
</dbReference>
<dbReference type="InterPro" id="IPR006554">
    <property type="entry name" value="Helicase-like_DEXD_c2"/>
</dbReference>
<evidence type="ECO:0000256" key="2">
    <source>
        <dbReference type="ARBA" id="ARBA00022801"/>
    </source>
</evidence>
<dbReference type="GO" id="GO:0016818">
    <property type="term" value="F:hydrolase activity, acting on acid anhydrides, in phosphorus-containing anhydrides"/>
    <property type="evidence" value="ECO:0007669"/>
    <property type="project" value="InterPro"/>
</dbReference>
<dbReference type="PANTHER" id="PTHR11472">
    <property type="entry name" value="DNA REPAIR DEAD HELICASE RAD3/XP-D SUBFAMILY MEMBER"/>
    <property type="match status" value="1"/>
</dbReference>
<dbReference type="GO" id="GO:0005524">
    <property type="term" value="F:ATP binding"/>
    <property type="evidence" value="ECO:0007669"/>
    <property type="project" value="UniProtKB-KW"/>
</dbReference>
<feature type="non-terminal residue" evidence="7">
    <location>
        <position position="1"/>
    </location>
</feature>
<reference evidence="7" key="1">
    <citation type="submission" date="2021-02" db="EMBL/GenBank/DDBJ databases">
        <authorList>
            <person name="Dougan E. K."/>
            <person name="Rhodes N."/>
            <person name="Thang M."/>
            <person name="Chan C."/>
        </authorList>
    </citation>
    <scope>NUCLEOTIDE SEQUENCE</scope>
</reference>
<name>A0A812Q9V6_9DINO</name>
<keyword evidence="2" id="KW-0378">Hydrolase</keyword>
<dbReference type="AlphaFoldDB" id="A0A812Q9V6"/>
<feature type="domain" description="Helicase ATP-binding" evidence="6">
    <location>
        <begin position="1"/>
        <end position="278"/>
    </location>
</feature>
<dbReference type="InterPro" id="IPR014013">
    <property type="entry name" value="Helic_SF1/SF2_ATP-bd_DinG/Rad3"/>
</dbReference>
<dbReference type="InterPro" id="IPR045028">
    <property type="entry name" value="DinG/Rad3-like"/>
</dbReference>
<protein>
    <submittedName>
        <fullName evidence="7">Chl1 protein</fullName>
    </submittedName>
</protein>
<dbReference type="InterPro" id="IPR002048">
    <property type="entry name" value="EF_hand_dom"/>
</dbReference>